<dbReference type="Gene3D" id="3.40.50.2000">
    <property type="entry name" value="Glycogen Phosphorylase B"/>
    <property type="match status" value="1"/>
</dbReference>
<feature type="region of interest" description="Disordered" evidence="2">
    <location>
        <begin position="382"/>
        <end position="410"/>
    </location>
</feature>
<feature type="domain" description="Glycosyl transferase family 1" evidence="3">
    <location>
        <begin position="408"/>
        <end position="559"/>
    </location>
</feature>
<comment type="caution">
    <text evidence="4">The sequence shown here is derived from an EMBL/GenBank/DDBJ whole genome shotgun (WGS) entry which is preliminary data.</text>
</comment>
<evidence type="ECO:0000256" key="2">
    <source>
        <dbReference type="SAM" id="MobiDB-lite"/>
    </source>
</evidence>
<dbReference type="InterPro" id="IPR001296">
    <property type="entry name" value="Glyco_trans_1"/>
</dbReference>
<evidence type="ECO:0000256" key="1">
    <source>
        <dbReference type="ARBA" id="ARBA00022679"/>
    </source>
</evidence>
<feature type="region of interest" description="Disordered" evidence="2">
    <location>
        <begin position="1"/>
        <end position="21"/>
    </location>
</feature>
<dbReference type="SUPFAM" id="SSF53756">
    <property type="entry name" value="UDP-Glycosyltransferase/glycogen phosphorylase"/>
    <property type="match status" value="1"/>
</dbReference>
<proteinExistence type="predicted"/>
<dbReference type="EMBL" id="BMGP01000001">
    <property type="protein sequence ID" value="GGF14136.1"/>
    <property type="molecule type" value="Genomic_DNA"/>
</dbReference>
<gene>
    <name evidence="4" type="ORF">GCM10011399_05000</name>
</gene>
<name>A0A917EW75_9MICO</name>
<protein>
    <recommendedName>
        <fullName evidence="3">Glycosyl transferase family 1 domain-containing protein</fullName>
    </recommendedName>
</protein>
<evidence type="ECO:0000313" key="5">
    <source>
        <dbReference type="Proteomes" id="UP000598775"/>
    </source>
</evidence>
<dbReference type="AlphaFoldDB" id="A0A917EW75"/>
<dbReference type="Pfam" id="PF00534">
    <property type="entry name" value="Glycos_transf_1"/>
    <property type="match status" value="1"/>
</dbReference>
<dbReference type="PANTHER" id="PTHR46401:SF2">
    <property type="entry name" value="GLYCOSYLTRANSFERASE WBBK-RELATED"/>
    <property type="match status" value="1"/>
</dbReference>
<evidence type="ECO:0000313" key="4">
    <source>
        <dbReference type="EMBL" id="GGF14136.1"/>
    </source>
</evidence>
<keyword evidence="5" id="KW-1185">Reference proteome</keyword>
<keyword evidence="1" id="KW-0808">Transferase</keyword>
<dbReference type="GO" id="GO:0016757">
    <property type="term" value="F:glycosyltransferase activity"/>
    <property type="evidence" value="ECO:0007669"/>
    <property type="project" value="InterPro"/>
</dbReference>
<organism evidence="4 5">
    <name type="scientific">Subtercola lobariae</name>
    <dbReference type="NCBI Taxonomy" id="1588641"/>
    <lineage>
        <taxon>Bacteria</taxon>
        <taxon>Bacillati</taxon>
        <taxon>Actinomycetota</taxon>
        <taxon>Actinomycetes</taxon>
        <taxon>Micrococcales</taxon>
        <taxon>Microbacteriaceae</taxon>
        <taxon>Subtercola</taxon>
    </lineage>
</organism>
<evidence type="ECO:0000259" key="3">
    <source>
        <dbReference type="Pfam" id="PF00534"/>
    </source>
</evidence>
<accession>A0A917EW75</accession>
<dbReference type="PANTHER" id="PTHR46401">
    <property type="entry name" value="GLYCOSYLTRANSFERASE WBBK-RELATED"/>
    <property type="match status" value="1"/>
</dbReference>
<dbReference type="Proteomes" id="UP000598775">
    <property type="component" value="Unassembled WGS sequence"/>
</dbReference>
<dbReference type="GO" id="GO:0009103">
    <property type="term" value="P:lipopolysaccharide biosynthetic process"/>
    <property type="evidence" value="ECO:0007669"/>
    <property type="project" value="TreeGrafter"/>
</dbReference>
<reference evidence="4 5" key="1">
    <citation type="journal article" date="2014" name="Int. J. Syst. Evol. Microbiol.">
        <title>Complete genome sequence of Corynebacterium casei LMG S-19264T (=DSM 44701T), isolated from a smear-ripened cheese.</title>
        <authorList>
            <consortium name="US DOE Joint Genome Institute (JGI-PGF)"/>
            <person name="Walter F."/>
            <person name="Albersmeier A."/>
            <person name="Kalinowski J."/>
            <person name="Ruckert C."/>
        </authorList>
    </citation>
    <scope>NUCLEOTIDE SEQUENCE [LARGE SCALE GENOMIC DNA]</scope>
    <source>
        <strain evidence="4 5">CGMCC 1.12976</strain>
    </source>
</reference>
<sequence>MNSVPPPSTDQTTPRRSEVDDWLISLTPTTESLQPEDIMSSVSWRVTVPLRTLRLRERVRAARSGTLVLDRSGHAAGSALKRARRALHSRLTEVAPVLLPSRAATGFSSVSLEELIELLTAAVCSSPNKADLWLLMIAVSGCFPDQAQLLGLWRDLRGVAGRDASMRILHHCGVWTARHHSRMRSMTLVTDQPVIFVDSTCRSGSVSAIARITRGLATEWKKVEPVTVAALDSDGVALRALGSAERKRVFAWNQGMIAERSDDQESAAAPSLVVPWNTTVVLPETPSGLGAETLAALARFSNNRTVALVYDLIPSISGHLVDRETSLRFVNYLSMLKHFDLAIAVSESAHTAFSEYSAELATQGLVGPRIGSAQLPLTRLGASLGDDSKQKPGLSPTTAPEPDDSPSRAENLPLVLTVGSNEYRRNQLTVIFAAEVLWREGKRFRLRIMGGEGDAEYSAVRDAVATLSAAGREIELSTDVTDDELALAYDAARFTVYVPLHDGAPLVLAESLAWRTPAVTTNYGSTADLAAAGGCLVVDPHSDDEVIAAVRTLLNDEELSLLHREIDERPARTWADFCSDVRTALTDESAVAR</sequence>